<dbReference type="NCBIfam" id="TIGR03542">
    <property type="entry name" value="DAPAT_plant"/>
    <property type="match status" value="1"/>
</dbReference>
<accession>A0A644ZZ03</accession>
<organism evidence="6">
    <name type="scientific">bioreactor metagenome</name>
    <dbReference type="NCBI Taxonomy" id="1076179"/>
    <lineage>
        <taxon>unclassified sequences</taxon>
        <taxon>metagenomes</taxon>
        <taxon>ecological metagenomes</taxon>
    </lineage>
</organism>
<dbReference type="PANTHER" id="PTHR43144">
    <property type="entry name" value="AMINOTRANSFERASE"/>
    <property type="match status" value="1"/>
</dbReference>
<feature type="domain" description="Aminotransferase class I/classII large" evidence="5">
    <location>
        <begin position="36"/>
        <end position="384"/>
    </location>
</feature>
<keyword evidence="2 6" id="KW-0032">Aminotransferase</keyword>
<proteinExistence type="predicted"/>
<name>A0A644ZZ03_9ZZZZ</name>
<dbReference type="Gene3D" id="3.90.1150.10">
    <property type="entry name" value="Aspartate Aminotransferase, domain 1"/>
    <property type="match status" value="1"/>
</dbReference>
<reference evidence="6" key="1">
    <citation type="submission" date="2019-08" db="EMBL/GenBank/DDBJ databases">
        <authorList>
            <person name="Kucharzyk K."/>
            <person name="Murdoch R.W."/>
            <person name="Higgins S."/>
            <person name="Loffler F."/>
        </authorList>
    </citation>
    <scope>NUCLEOTIDE SEQUENCE</scope>
</reference>
<dbReference type="GO" id="GO:0030170">
    <property type="term" value="F:pyridoxal phosphate binding"/>
    <property type="evidence" value="ECO:0007669"/>
    <property type="project" value="InterPro"/>
</dbReference>
<dbReference type="FunFam" id="3.40.640.10:FF:000099">
    <property type="entry name" value="LL-diaminopimelate aminotransferase, chloroplastic"/>
    <property type="match status" value="1"/>
</dbReference>
<evidence type="ECO:0000313" key="6">
    <source>
        <dbReference type="EMBL" id="MPM42784.1"/>
    </source>
</evidence>
<sequence>MARIDSTLYHVKDGKLFRTIAIKGLEWLEKNPGKSLTKLGVGDVTQPLAKAVVEAMKKAADEMGDKATFHGYAHGNGYEFLIDNIIKYDYNARGVELNTADVFISDGSTSDLYSLTDIFSRDAEVLVPDPAYPAYVDMNMMLGRKIHYVGCDEAHGFIPQPPDYGVDIVYLCSPNNPTGALMELSDLQMWVDYAKKWDAVIIMDSAYESFITGNKPHSIFEAKGAQDVAVEIRSFSKTAGFTGVRCSYAVVPNTVMCWNDVGERVSLRELYIKKKEVRFFGVGYVAQSAANAYYSESGHQESMDNTAYYKNNGKVIKGTLEAVGIKCIGGTHSPYIWMKCPGGMGSWEFFDRLLGETGVVMTPGAGFGPSGDGWMRISSFGDAAATKKGIDMVAEICKKITAERG</sequence>
<dbReference type="InterPro" id="IPR019942">
    <property type="entry name" value="DapL/ALD1"/>
</dbReference>
<comment type="caution">
    <text evidence="6">The sequence shown here is derived from an EMBL/GenBank/DDBJ whole genome shotgun (WGS) entry which is preliminary data.</text>
</comment>
<gene>
    <name evidence="6" type="primary">dapL_29</name>
    <name evidence="6" type="ORF">SDC9_89455</name>
</gene>
<evidence type="ECO:0000256" key="2">
    <source>
        <dbReference type="ARBA" id="ARBA00022576"/>
    </source>
</evidence>
<comment type="cofactor">
    <cofactor evidence="1">
        <name>pyridoxal 5'-phosphate</name>
        <dbReference type="ChEBI" id="CHEBI:597326"/>
    </cofactor>
</comment>
<dbReference type="InterPro" id="IPR004839">
    <property type="entry name" value="Aminotransferase_I/II_large"/>
</dbReference>
<dbReference type="EMBL" id="VSSQ01009856">
    <property type="protein sequence ID" value="MPM42784.1"/>
    <property type="molecule type" value="Genomic_DNA"/>
</dbReference>
<dbReference type="GO" id="GO:0010285">
    <property type="term" value="F:L,L-diaminopimelate aminotransferase activity"/>
    <property type="evidence" value="ECO:0007669"/>
    <property type="project" value="UniProtKB-EC"/>
</dbReference>
<evidence type="ECO:0000259" key="5">
    <source>
        <dbReference type="Pfam" id="PF00155"/>
    </source>
</evidence>
<dbReference type="Pfam" id="PF00155">
    <property type="entry name" value="Aminotran_1_2"/>
    <property type="match status" value="1"/>
</dbReference>
<dbReference type="EC" id="2.6.1.83" evidence="6"/>
<dbReference type="CDD" id="cd00609">
    <property type="entry name" value="AAT_like"/>
    <property type="match status" value="1"/>
</dbReference>
<dbReference type="SUPFAM" id="SSF53383">
    <property type="entry name" value="PLP-dependent transferases"/>
    <property type="match status" value="1"/>
</dbReference>
<dbReference type="AlphaFoldDB" id="A0A644ZZ03"/>
<dbReference type="Gene3D" id="3.40.640.10">
    <property type="entry name" value="Type I PLP-dependent aspartate aminotransferase-like (Major domain)"/>
    <property type="match status" value="1"/>
</dbReference>
<dbReference type="InterPro" id="IPR015424">
    <property type="entry name" value="PyrdxlP-dep_Trfase"/>
</dbReference>
<keyword evidence="4" id="KW-0663">Pyridoxal phosphate</keyword>
<keyword evidence="3 6" id="KW-0808">Transferase</keyword>
<protein>
    <submittedName>
        <fullName evidence="6">LL-diaminopimelate aminotransferase</fullName>
        <ecNumber evidence="6">2.6.1.83</ecNumber>
    </submittedName>
</protein>
<evidence type="ECO:0000256" key="3">
    <source>
        <dbReference type="ARBA" id="ARBA00022679"/>
    </source>
</evidence>
<dbReference type="InterPro" id="IPR015421">
    <property type="entry name" value="PyrdxlP-dep_Trfase_major"/>
</dbReference>
<evidence type="ECO:0000256" key="1">
    <source>
        <dbReference type="ARBA" id="ARBA00001933"/>
    </source>
</evidence>
<dbReference type="InterPro" id="IPR015422">
    <property type="entry name" value="PyrdxlP-dep_Trfase_small"/>
</dbReference>
<evidence type="ECO:0000256" key="4">
    <source>
        <dbReference type="ARBA" id="ARBA00022898"/>
    </source>
</evidence>